<reference evidence="2" key="1">
    <citation type="submission" date="2020-10" db="EMBL/GenBank/DDBJ databases">
        <title>Genome Sequence of Monilinia vaccinii-corymbosi Sheds Light on Mummy Berry Disease Infection of Blueberry and Mating Type.</title>
        <authorList>
            <person name="Yow A.G."/>
            <person name="Zhang Y."/>
            <person name="Bansal K."/>
            <person name="Eacker S.M."/>
            <person name="Sullivan S."/>
            <person name="Liachko I."/>
            <person name="Cubeta M.A."/>
            <person name="Rollins J.A."/>
            <person name="Ashrafi H."/>
        </authorList>
    </citation>
    <scope>NUCLEOTIDE SEQUENCE</scope>
    <source>
        <strain evidence="2">RL-1</strain>
    </source>
</reference>
<evidence type="ECO:0000256" key="1">
    <source>
        <dbReference type="SAM" id="SignalP"/>
    </source>
</evidence>
<organism evidence="2 3">
    <name type="scientific">Monilinia vaccinii-corymbosi</name>
    <dbReference type="NCBI Taxonomy" id="61207"/>
    <lineage>
        <taxon>Eukaryota</taxon>
        <taxon>Fungi</taxon>
        <taxon>Dikarya</taxon>
        <taxon>Ascomycota</taxon>
        <taxon>Pezizomycotina</taxon>
        <taxon>Leotiomycetes</taxon>
        <taxon>Helotiales</taxon>
        <taxon>Sclerotiniaceae</taxon>
        <taxon>Monilinia</taxon>
    </lineage>
</organism>
<protein>
    <submittedName>
        <fullName evidence="2">Uncharacterized protein</fullName>
    </submittedName>
</protein>
<keyword evidence="1" id="KW-0732">Signal</keyword>
<dbReference type="EMBL" id="CP063407">
    <property type="protein sequence ID" value="QSZ33105.1"/>
    <property type="molecule type" value="Genomic_DNA"/>
</dbReference>
<dbReference type="AlphaFoldDB" id="A0A8A3PDD8"/>
<dbReference type="OrthoDB" id="5406216at2759"/>
<evidence type="ECO:0000313" key="2">
    <source>
        <dbReference type="EMBL" id="QSZ33105.1"/>
    </source>
</evidence>
<feature type="signal peptide" evidence="1">
    <location>
        <begin position="1"/>
        <end position="21"/>
    </location>
</feature>
<sequence length="112" mass="11446">MHLSSAHLLSLLAFLPSFTHAQAGLAGVVATSAATQMATTTLGAPSLYTTDGTTTVKYIPTYTQTFATTALGTWAFGATPLVGSIGLGSIQGRVATVKNKRAFPSGVFGESH</sequence>
<name>A0A8A3PDD8_9HELO</name>
<accession>A0A8A3PDD8</accession>
<proteinExistence type="predicted"/>
<feature type="chain" id="PRO_5032830352" evidence="1">
    <location>
        <begin position="22"/>
        <end position="112"/>
    </location>
</feature>
<dbReference type="Proteomes" id="UP000672032">
    <property type="component" value="Chromosome 3"/>
</dbReference>
<gene>
    <name evidence="2" type="ORF">DSL72_002690</name>
</gene>
<keyword evidence="3" id="KW-1185">Reference proteome</keyword>
<evidence type="ECO:0000313" key="3">
    <source>
        <dbReference type="Proteomes" id="UP000672032"/>
    </source>
</evidence>